<gene>
    <name evidence="4" type="ORF">PGLA1383_LOCUS19798</name>
</gene>
<comment type="caution">
    <text evidence="4">The sequence shown here is derived from an EMBL/GenBank/DDBJ whole genome shotgun (WGS) entry which is preliminary data.</text>
</comment>
<dbReference type="GO" id="GO:0008270">
    <property type="term" value="F:zinc ion binding"/>
    <property type="evidence" value="ECO:0007669"/>
    <property type="project" value="UniProtKB-KW"/>
</dbReference>
<evidence type="ECO:0000313" key="5">
    <source>
        <dbReference type="Proteomes" id="UP000654075"/>
    </source>
</evidence>
<evidence type="ECO:0000256" key="1">
    <source>
        <dbReference type="PROSITE-ProRule" id="PRU00723"/>
    </source>
</evidence>
<feature type="region of interest" description="Disordered" evidence="2">
    <location>
        <begin position="46"/>
        <end position="127"/>
    </location>
</feature>
<keyword evidence="5" id="KW-1185">Reference proteome</keyword>
<evidence type="ECO:0000256" key="2">
    <source>
        <dbReference type="SAM" id="MobiDB-lite"/>
    </source>
</evidence>
<accession>A0A813EPK7</accession>
<feature type="zinc finger region" description="C3H1-type" evidence="1">
    <location>
        <begin position="9"/>
        <end position="32"/>
    </location>
</feature>
<feature type="compositionally biased region" description="Low complexity" evidence="2">
    <location>
        <begin position="111"/>
        <end position="125"/>
    </location>
</feature>
<dbReference type="AlphaFoldDB" id="A0A813EPK7"/>
<keyword evidence="1" id="KW-0479">Metal-binding</keyword>
<dbReference type="EMBL" id="CAJNNV010013225">
    <property type="protein sequence ID" value="CAE8601506.1"/>
    <property type="molecule type" value="Genomic_DNA"/>
</dbReference>
<protein>
    <recommendedName>
        <fullName evidence="3">C3H1-type domain-containing protein</fullName>
    </recommendedName>
</protein>
<evidence type="ECO:0000313" key="4">
    <source>
        <dbReference type="EMBL" id="CAE8601506.1"/>
    </source>
</evidence>
<proteinExistence type="predicted"/>
<name>A0A813EPK7_POLGL</name>
<evidence type="ECO:0000259" key="3">
    <source>
        <dbReference type="PROSITE" id="PS50103"/>
    </source>
</evidence>
<dbReference type="InterPro" id="IPR000571">
    <property type="entry name" value="Znf_CCCH"/>
</dbReference>
<sequence>MAVVGPVIFCPWVISSQGCKYDDGCRYSHECSALTGEERWEAVKLDQRQQHSSRRREARSRQQALRLMGTHVAPKGRKSWGDRRRASKAQNDLGADEENSTESSENAPHMSGESSPSGGQSSEIGLSFSDVMPDSAEQFVAQTSTSHSDPPYESMGMGMVVRNTFLDFAIPMAQTSSRRTVSCHF</sequence>
<keyword evidence="1" id="KW-0863">Zinc-finger</keyword>
<reference evidence="4" key="1">
    <citation type="submission" date="2021-02" db="EMBL/GenBank/DDBJ databases">
        <authorList>
            <person name="Dougan E. K."/>
            <person name="Rhodes N."/>
            <person name="Thang M."/>
            <person name="Chan C."/>
        </authorList>
    </citation>
    <scope>NUCLEOTIDE SEQUENCE</scope>
</reference>
<organism evidence="4 5">
    <name type="scientific">Polarella glacialis</name>
    <name type="common">Dinoflagellate</name>
    <dbReference type="NCBI Taxonomy" id="89957"/>
    <lineage>
        <taxon>Eukaryota</taxon>
        <taxon>Sar</taxon>
        <taxon>Alveolata</taxon>
        <taxon>Dinophyceae</taxon>
        <taxon>Suessiales</taxon>
        <taxon>Suessiaceae</taxon>
        <taxon>Polarella</taxon>
    </lineage>
</organism>
<dbReference type="PROSITE" id="PS50103">
    <property type="entry name" value="ZF_C3H1"/>
    <property type="match status" value="1"/>
</dbReference>
<keyword evidence="1" id="KW-0862">Zinc</keyword>
<feature type="domain" description="C3H1-type" evidence="3">
    <location>
        <begin position="9"/>
        <end position="32"/>
    </location>
</feature>
<dbReference type="Proteomes" id="UP000654075">
    <property type="component" value="Unassembled WGS sequence"/>
</dbReference>